<feature type="transmembrane region" description="Helical" evidence="6">
    <location>
        <begin position="201"/>
        <end position="222"/>
    </location>
</feature>
<dbReference type="Proteomes" id="UP001163687">
    <property type="component" value="Chromosome"/>
</dbReference>
<dbReference type="KEGG" id="cmic:caldi_22750"/>
<comment type="subcellular location">
    <subcellularLocation>
        <location evidence="1">Cell membrane</location>
        <topology evidence="1">Multi-pass membrane protein</topology>
    </subcellularLocation>
</comment>
<protein>
    <recommendedName>
        <fullName evidence="7">Copper resistance protein D domain-containing protein</fullName>
    </recommendedName>
</protein>
<dbReference type="InterPro" id="IPR008457">
    <property type="entry name" value="Cu-R_CopD_dom"/>
</dbReference>
<dbReference type="Gene3D" id="2.130.10.10">
    <property type="entry name" value="YVTN repeat-like/Quinoprotein amine dehydrogenase"/>
    <property type="match status" value="1"/>
</dbReference>
<dbReference type="InterPro" id="IPR032694">
    <property type="entry name" value="CopC/D"/>
</dbReference>
<dbReference type="AlphaFoldDB" id="A0AA35CKW6"/>
<feature type="transmembrane region" description="Helical" evidence="6">
    <location>
        <begin position="137"/>
        <end position="157"/>
    </location>
</feature>
<evidence type="ECO:0000313" key="9">
    <source>
        <dbReference type="Proteomes" id="UP001163687"/>
    </source>
</evidence>
<keyword evidence="9" id="KW-1185">Reference proteome</keyword>
<dbReference type="Pfam" id="PF05425">
    <property type="entry name" value="CopD"/>
    <property type="match status" value="1"/>
</dbReference>
<dbReference type="PANTHER" id="PTHR34820">
    <property type="entry name" value="INNER MEMBRANE PROTEIN YEBZ"/>
    <property type="match status" value="1"/>
</dbReference>
<dbReference type="InterPro" id="IPR015943">
    <property type="entry name" value="WD40/YVTN_repeat-like_dom_sf"/>
</dbReference>
<dbReference type="RefSeq" id="WP_264841855.1">
    <property type="nucleotide sequence ID" value="NZ_AP025628.1"/>
</dbReference>
<dbReference type="GO" id="GO:0005886">
    <property type="term" value="C:plasma membrane"/>
    <property type="evidence" value="ECO:0007669"/>
    <property type="project" value="UniProtKB-SubCell"/>
</dbReference>
<feature type="transmembrane region" description="Helical" evidence="6">
    <location>
        <begin position="273"/>
        <end position="293"/>
    </location>
</feature>
<dbReference type="SUPFAM" id="SSF110296">
    <property type="entry name" value="Oligoxyloglucan reducing end-specific cellobiohydrolase"/>
    <property type="match status" value="2"/>
</dbReference>
<evidence type="ECO:0000256" key="3">
    <source>
        <dbReference type="ARBA" id="ARBA00022692"/>
    </source>
</evidence>
<dbReference type="CDD" id="cd15482">
    <property type="entry name" value="Sialidase_non-viral"/>
    <property type="match status" value="1"/>
</dbReference>
<feature type="transmembrane region" description="Helical" evidence="6">
    <location>
        <begin position="770"/>
        <end position="788"/>
    </location>
</feature>
<evidence type="ECO:0000256" key="1">
    <source>
        <dbReference type="ARBA" id="ARBA00004651"/>
    </source>
</evidence>
<keyword evidence="3 6" id="KW-0812">Transmembrane</keyword>
<feature type="transmembrane region" description="Helical" evidence="6">
    <location>
        <begin position="169"/>
        <end position="189"/>
    </location>
</feature>
<evidence type="ECO:0000256" key="6">
    <source>
        <dbReference type="SAM" id="Phobius"/>
    </source>
</evidence>
<feature type="domain" description="Copper resistance protein D" evidence="7">
    <location>
        <begin position="197"/>
        <end position="286"/>
    </location>
</feature>
<proteinExistence type="predicted"/>
<reference evidence="8" key="1">
    <citation type="submission" date="2022-03" db="EMBL/GenBank/DDBJ databases">
        <title>Complete genome sequence of Caldinitratiruptor microaerophilus.</title>
        <authorList>
            <person name="Mukaiyama R."/>
            <person name="Nishiyama T."/>
            <person name="Ueda K."/>
        </authorList>
    </citation>
    <scope>NUCLEOTIDE SEQUENCE</scope>
    <source>
        <strain evidence="8">JCM 16183</strain>
    </source>
</reference>
<keyword evidence="2" id="KW-1003">Cell membrane</keyword>
<accession>A0AA35CKW6</accession>
<feature type="transmembrane region" description="Helical" evidence="6">
    <location>
        <begin position="53"/>
        <end position="72"/>
    </location>
</feature>
<evidence type="ECO:0000256" key="4">
    <source>
        <dbReference type="ARBA" id="ARBA00022989"/>
    </source>
</evidence>
<feature type="transmembrane region" description="Helical" evidence="6">
    <location>
        <begin position="12"/>
        <end position="32"/>
    </location>
</feature>
<name>A0AA35CKW6_9FIRM</name>
<keyword evidence="5 6" id="KW-0472">Membrane</keyword>
<keyword evidence="4 6" id="KW-1133">Transmembrane helix</keyword>
<organism evidence="8 9">
    <name type="scientific">Caldinitratiruptor microaerophilus</name>
    <dbReference type="NCBI Taxonomy" id="671077"/>
    <lineage>
        <taxon>Bacteria</taxon>
        <taxon>Bacillati</taxon>
        <taxon>Bacillota</taxon>
        <taxon>Clostridia</taxon>
        <taxon>Eubacteriales</taxon>
        <taxon>Symbiobacteriaceae</taxon>
        <taxon>Caldinitratiruptor</taxon>
    </lineage>
</organism>
<feature type="transmembrane region" description="Helical" evidence="6">
    <location>
        <begin position="234"/>
        <end position="253"/>
    </location>
</feature>
<evidence type="ECO:0000259" key="7">
    <source>
        <dbReference type="Pfam" id="PF05425"/>
    </source>
</evidence>
<dbReference type="PANTHER" id="PTHR34820:SF4">
    <property type="entry name" value="INNER MEMBRANE PROTEIN YEBZ"/>
    <property type="match status" value="1"/>
</dbReference>
<dbReference type="EMBL" id="AP025628">
    <property type="protein sequence ID" value="BDG61185.1"/>
    <property type="molecule type" value="Genomic_DNA"/>
</dbReference>
<sequence>METWALGLARGLSLLGASGLFGLVLFEGVLAGRPGPAAAHPAGSAGGRNRAGTALLGLSLLVLAAGLLWLLVQLQVLGTALLGPVSQALITTAGFGRQWLLRQGLAGAAVLAVTLGLRASPGAAAGAEQWGQGRWGLAVVVAASLLMAHVLSGHAVADVAPVLPVVADSLHLLAAGVWFGGLLGLSTALRVGAPEDVARRFSRLAAAAVAVLIASGLIQAVLRIAGVAGLRATPYGQVLLFKLSALAAALILAARNQFDVRAGRNGIVLARRVAWESAFVGAVVTLGGVMASLPPGQLGQLFTKQEQTVSTPDGPWKLELWPAGPGRVFLRVYPPRERFSGAPRPARPRGRGPEETEFRARFVMQDMTMPARGFALRSDGAGGLEGGGPVLTMPGTWEVRVYRLAPGGPKVWTRATFQAEPQREKQPPQGLKGLGFTWERVLRADVFDLYADPSGGLWAAGRDGLRFSSDGRTWSEMSGLPAPVYAVARVGGRLVAATARGLYEQREPSVAGESGWVRVNLPDQEGAVFGLAGGDATGYALDPGALYRFRPGPAGWHVERQVVPDHPEPDPISRLFADPRDPQHLWVPRHESFQETPDGGRTFHRIRPAAGGVELLDIQAVLRNPYRPGEVWMAAMVGGIAVSPDGGRTWQLRNAGLPETAMMALAPGNVPGSWYAGTMYHGVAFTDDDGRTWRSIGLTNASVRDVAVLREGAVLVATQGMGLFRGLPEPPQAGPRPLGPVAAVVWAGAWGAAVFPVFRGVRRRWGPGWAGLWAVLAVASAAILPLAVRMR</sequence>
<gene>
    <name evidence="8" type="ORF">caldi_22750</name>
</gene>
<evidence type="ECO:0000313" key="8">
    <source>
        <dbReference type="EMBL" id="BDG61185.1"/>
    </source>
</evidence>
<evidence type="ECO:0000256" key="2">
    <source>
        <dbReference type="ARBA" id="ARBA00022475"/>
    </source>
</evidence>
<evidence type="ECO:0000256" key="5">
    <source>
        <dbReference type="ARBA" id="ARBA00023136"/>
    </source>
</evidence>
<dbReference type="GO" id="GO:0006825">
    <property type="term" value="P:copper ion transport"/>
    <property type="evidence" value="ECO:0007669"/>
    <property type="project" value="InterPro"/>
</dbReference>